<sequence>MVEETTTPKWQKGHIILVVGAPGVGKGTMCKRLVSDNELRTIHGPGTSIRVKHISVGDLLRQVKAAGVLPHDLAEKVEKQTLMAGGDIVEIISSAGVRDLLNRGEVVILDGFPRNMDQLRGFEDKFGNPDLLVSFQCQRQLALERYLGRHDASRPDGDVALFEKRCDEFERENPGILDYYKARCDECVLEVDVGSLSASIDDNYKTLKRRLVQHWKSPWHKNWD</sequence>
<dbReference type="PRINTS" id="PR00094">
    <property type="entry name" value="ADENYLTKNASE"/>
</dbReference>
<dbReference type="PROSITE" id="PS00113">
    <property type="entry name" value="ADENYLATE_KINASE"/>
    <property type="match status" value="1"/>
</dbReference>
<evidence type="ECO:0000313" key="5">
    <source>
        <dbReference type="EMBL" id="KUI70644.1"/>
    </source>
</evidence>
<keyword evidence="6" id="KW-1185">Reference proteome</keyword>
<evidence type="ECO:0000256" key="4">
    <source>
        <dbReference type="RuleBase" id="RU003330"/>
    </source>
</evidence>
<dbReference type="GO" id="GO:0006139">
    <property type="term" value="P:nucleobase-containing compound metabolic process"/>
    <property type="evidence" value="ECO:0007669"/>
    <property type="project" value="InterPro"/>
</dbReference>
<evidence type="ECO:0000256" key="2">
    <source>
        <dbReference type="ARBA" id="ARBA00022741"/>
    </source>
</evidence>
<name>A0A194W2F4_CYTMA</name>
<proteinExistence type="inferred from homology"/>
<keyword evidence="2" id="KW-0547">Nucleotide-binding</keyword>
<keyword evidence="3 4" id="KW-0418">Kinase</keyword>
<dbReference type="Gene3D" id="3.40.50.300">
    <property type="entry name" value="P-loop containing nucleotide triphosphate hydrolases"/>
    <property type="match status" value="1"/>
</dbReference>
<dbReference type="InterPro" id="IPR033690">
    <property type="entry name" value="Adenylat_kinase_CS"/>
</dbReference>
<reference evidence="5" key="1">
    <citation type="submission" date="2014-12" db="EMBL/GenBank/DDBJ databases">
        <title>Genome Sequence of Valsa Canker Pathogens Uncovers a Specific Adaption of Colonization on Woody Bark.</title>
        <authorList>
            <person name="Yin Z."/>
            <person name="Liu H."/>
            <person name="Gao X."/>
            <person name="Li Z."/>
            <person name="Song N."/>
            <person name="Ke X."/>
            <person name="Dai Q."/>
            <person name="Wu Y."/>
            <person name="Sun Y."/>
            <person name="Xu J.-R."/>
            <person name="Kang Z.K."/>
            <person name="Wang L."/>
            <person name="Huang L."/>
        </authorList>
    </citation>
    <scope>NUCLEOTIDE SEQUENCE [LARGE SCALE GENOMIC DNA]</scope>
    <source>
        <strain evidence="5">03-8</strain>
    </source>
</reference>
<evidence type="ECO:0000256" key="3">
    <source>
        <dbReference type="ARBA" id="ARBA00022777"/>
    </source>
</evidence>
<evidence type="ECO:0000313" key="6">
    <source>
        <dbReference type="Proteomes" id="UP000078559"/>
    </source>
</evidence>
<evidence type="ECO:0000256" key="1">
    <source>
        <dbReference type="ARBA" id="ARBA00022679"/>
    </source>
</evidence>
<comment type="similarity">
    <text evidence="4">Belongs to the adenylate kinase family.</text>
</comment>
<dbReference type="Pfam" id="PF00406">
    <property type="entry name" value="ADK"/>
    <property type="match status" value="1"/>
</dbReference>
<dbReference type="SUPFAM" id="SSF52540">
    <property type="entry name" value="P-loop containing nucleoside triphosphate hydrolases"/>
    <property type="match status" value="1"/>
</dbReference>
<dbReference type="GO" id="GO:0005524">
    <property type="term" value="F:ATP binding"/>
    <property type="evidence" value="ECO:0007669"/>
    <property type="project" value="InterPro"/>
</dbReference>
<protein>
    <submittedName>
        <fullName evidence="5">Uridylate kinase</fullName>
    </submittedName>
</protein>
<dbReference type="SMR" id="A0A194W2F4"/>
<dbReference type="GO" id="GO:0019205">
    <property type="term" value="F:nucleobase-containing compound kinase activity"/>
    <property type="evidence" value="ECO:0007669"/>
    <property type="project" value="InterPro"/>
</dbReference>
<dbReference type="Proteomes" id="UP000078559">
    <property type="component" value="Chromosome 6"/>
</dbReference>
<dbReference type="InterPro" id="IPR000850">
    <property type="entry name" value="Adenylat/UMP-CMP_kin"/>
</dbReference>
<gene>
    <name evidence="5" type="ORF">VM1G_05694</name>
</gene>
<dbReference type="AlphaFoldDB" id="A0A194W2F4"/>
<organism evidence="5 6">
    <name type="scientific">Cytospora mali</name>
    <name type="common">Apple Valsa canker fungus</name>
    <name type="synonym">Valsa mali</name>
    <dbReference type="NCBI Taxonomy" id="578113"/>
    <lineage>
        <taxon>Eukaryota</taxon>
        <taxon>Fungi</taxon>
        <taxon>Dikarya</taxon>
        <taxon>Ascomycota</taxon>
        <taxon>Pezizomycotina</taxon>
        <taxon>Sordariomycetes</taxon>
        <taxon>Sordariomycetidae</taxon>
        <taxon>Diaporthales</taxon>
        <taxon>Cytosporaceae</taxon>
        <taxon>Cytospora</taxon>
    </lineage>
</organism>
<dbReference type="PANTHER" id="PTHR23359">
    <property type="entry name" value="NUCLEOTIDE KINASE"/>
    <property type="match status" value="1"/>
</dbReference>
<dbReference type="OrthoDB" id="442176at2759"/>
<dbReference type="CDD" id="cd01428">
    <property type="entry name" value="ADK"/>
    <property type="match status" value="1"/>
</dbReference>
<dbReference type="EMBL" id="CM003103">
    <property type="protein sequence ID" value="KUI70644.1"/>
    <property type="molecule type" value="Genomic_DNA"/>
</dbReference>
<accession>A0A194W2F4</accession>
<dbReference type="InterPro" id="IPR027417">
    <property type="entry name" value="P-loop_NTPase"/>
</dbReference>
<keyword evidence="1 4" id="KW-0808">Transferase</keyword>